<protein>
    <submittedName>
        <fullName evidence="2">Uncharacterized protein</fullName>
    </submittedName>
</protein>
<gene>
    <name evidence="2" type="ORF">LCGC14_1947630</name>
</gene>
<keyword evidence="1" id="KW-0472">Membrane</keyword>
<proteinExistence type="predicted"/>
<name>A0A0F9HWQ2_9ZZZZ</name>
<comment type="caution">
    <text evidence="2">The sequence shown here is derived from an EMBL/GenBank/DDBJ whole genome shotgun (WGS) entry which is preliminary data.</text>
</comment>
<dbReference type="EMBL" id="LAZR01021197">
    <property type="protein sequence ID" value="KKL86145.1"/>
    <property type="molecule type" value="Genomic_DNA"/>
</dbReference>
<keyword evidence="1" id="KW-1133">Transmembrane helix</keyword>
<keyword evidence="1" id="KW-0812">Transmembrane</keyword>
<sequence>MRLEPFSHLDEKLWRFIVGCALLFLWWLLTLDCRAKPANPLTRTLPSQRLESVSYVLSQRGRRFAQPHLMKPCPWAPHPELRTRFARPYNPEATTQPT</sequence>
<reference evidence="2" key="1">
    <citation type="journal article" date="2015" name="Nature">
        <title>Complex archaea that bridge the gap between prokaryotes and eukaryotes.</title>
        <authorList>
            <person name="Spang A."/>
            <person name="Saw J.H."/>
            <person name="Jorgensen S.L."/>
            <person name="Zaremba-Niedzwiedzka K."/>
            <person name="Martijn J."/>
            <person name="Lind A.E."/>
            <person name="van Eijk R."/>
            <person name="Schleper C."/>
            <person name="Guy L."/>
            <person name="Ettema T.J."/>
        </authorList>
    </citation>
    <scope>NUCLEOTIDE SEQUENCE</scope>
</reference>
<organism evidence="2">
    <name type="scientific">marine sediment metagenome</name>
    <dbReference type="NCBI Taxonomy" id="412755"/>
    <lineage>
        <taxon>unclassified sequences</taxon>
        <taxon>metagenomes</taxon>
        <taxon>ecological metagenomes</taxon>
    </lineage>
</organism>
<accession>A0A0F9HWQ2</accession>
<feature type="transmembrane region" description="Helical" evidence="1">
    <location>
        <begin position="12"/>
        <end position="29"/>
    </location>
</feature>
<evidence type="ECO:0000256" key="1">
    <source>
        <dbReference type="SAM" id="Phobius"/>
    </source>
</evidence>
<evidence type="ECO:0000313" key="2">
    <source>
        <dbReference type="EMBL" id="KKL86145.1"/>
    </source>
</evidence>
<dbReference type="AlphaFoldDB" id="A0A0F9HWQ2"/>